<accession>A0A165KWG2</accession>
<dbReference type="Proteomes" id="UP000077266">
    <property type="component" value="Unassembled WGS sequence"/>
</dbReference>
<protein>
    <recommendedName>
        <fullName evidence="2">SET domain-containing protein</fullName>
    </recommendedName>
</protein>
<dbReference type="PANTHER" id="PTHR47643:SF2">
    <property type="entry name" value="TPR DOMAIN PROTEIN (AFU_ORTHOLOGUE AFUA_5G12710)"/>
    <property type="match status" value="1"/>
</dbReference>
<dbReference type="Gene3D" id="1.25.40.10">
    <property type="entry name" value="Tetratricopeptide repeat domain"/>
    <property type="match status" value="1"/>
</dbReference>
<reference evidence="3 4" key="1">
    <citation type="journal article" date="2016" name="Mol. Biol. Evol.">
        <title>Comparative Genomics of Early-Diverging Mushroom-Forming Fungi Provides Insights into the Origins of Lignocellulose Decay Capabilities.</title>
        <authorList>
            <person name="Nagy L.G."/>
            <person name="Riley R."/>
            <person name="Tritt A."/>
            <person name="Adam C."/>
            <person name="Daum C."/>
            <person name="Floudas D."/>
            <person name="Sun H."/>
            <person name="Yadav J.S."/>
            <person name="Pangilinan J."/>
            <person name="Larsson K.H."/>
            <person name="Matsuura K."/>
            <person name="Barry K."/>
            <person name="Labutti K."/>
            <person name="Kuo R."/>
            <person name="Ohm R.A."/>
            <person name="Bhattacharya S.S."/>
            <person name="Shirouzu T."/>
            <person name="Yoshinaga Y."/>
            <person name="Martin F.M."/>
            <person name="Grigoriev I.V."/>
            <person name="Hibbett D.S."/>
        </authorList>
    </citation>
    <scope>NUCLEOTIDE SEQUENCE [LARGE SCALE GENOMIC DNA]</scope>
    <source>
        <strain evidence="3 4">HHB12029</strain>
    </source>
</reference>
<dbReference type="InterPro" id="IPR053209">
    <property type="entry name" value="Gramillin-biosynth_MTr"/>
</dbReference>
<dbReference type="InterPro" id="IPR011990">
    <property type="entry name" value="TPR-like_helical_dom_sf"/>
</dbReference>
<dbReference type="SUPFAM" id="SSF48452">
    <property type="entry name" value="TPR-like"/>
    <property type="match status" value="1"/>
</dbReference>
<dbReference type="SUPFAM" id="SSF82199">
    <property type="entry name" value="SET domain"/>
    <property type="match status" value="1"/>
</dbReference>
<feature type="repeat" description="TPR" evidence="1">
    <location>
        <begin position="246"/>
        <end position="279"/>
    </location>
</feature>
<dbReference type="InterPro" id="IPR001214">
    <property type="entry name" value="SET_dom"/>
</dbReference>
<dbReference type="InterPro" id="IPR046341">
    <property type="entry name" value="SET_dom_sf"/>
</dbReference>
<evidence type="ECO:0000256" key="1">
    <source>
        <dbReference type="PROSITE-ProRule" id="PRU00339"/>
    </source>
</evidence>
<dbReference type="PANTHER" id="PTHR47643">
    <property type="entry name" value="TPR DOMAIN PROTEIN (AFU_ORTHOLOGUE AFUA_5G12710)"/>
    <property type="match status" value="1"/>
</dbReference>
<keyword evidence="4" id="KW-1185">Reference proteome</keyword>
<proteinExistence type="predicted"/>
<feature type="domain" description="SET" evidence="2">
    <location>
        <begin position="397"/>
        <end position="609"/>
    </location>
</feature>
<dbReference type="PROSITE" id="PS50005">
    <property type="entry name" value="TPR"/>
    <property type="match status" value="2"/>
</dbReference>
<dbReference type="OrthoDB" id="5945798at2759"/>
<name>A0A165KWG2_EXIGL</name>
<dbReference type="EMBL" id="KV425936">
    <property type="protein sequence ID" value="KZV96992.1"/>
    <property type="molecule type" value="Genomic_DNA"/>
</dbReference>
<evidence type="ECO:0000259" key="2">
    <source>
        <dbReference type="PROSITE" id="PS50280"/>
    </source>
</evidence>
<dbReference type="InterPro" id="IPR019734">
    <property type="entry name" value="TPR_rpt"/>
</dbReference>
<dbReference type="PROSITE" id="PS50280">
    <property type="entry name" value="SET"/>
    <property type="match status" value="1"/>
</dbReference>
<dbReference type="InParanoid" id="A0A165KWG2"/>
<sequence>MDVDLASVTAMLRTMGLPASAVQAALNDPRMRDLLGSVSRSLPAEDDIASQLQRAREQFEREKRLGPSSRTPVPRAALAMAMDRSRNELQEALKGPGVLQRNTTVGFPKHSSNTPLEQLTPITLSKMQVRRTHFGSYLLCRTYAAPSRFVAISLAIEDTDGQAQMLSVYNLPGAFLASLDTLDELLPPGTVLVLREPTLKMDNEGQNAFIRVDSPTDVVFLTDDHPIARGARWRTNAPRSRLPDTAEAWKERGNVHFKHGRHFAASIAYTRGLQREPSSRPLLLNRALTYINLEYYSAALVDVHTVLANPTVAGTDRIKALFRTGRAHYGRKDYALARREFDAVLALDPQQHNSRGWSKRCEQRIRETHQGDRSYDWVQMFKDSQENPRLDVADWVGPVEVASIPARGGGRGVVTTKAVQVGELLMLFKPYAAAFPPRDTRTVRELLTSVNMMTNEGNVHEQVEVVACAIAKIMAEPSSAHLVSELYAGPDSPPPPSTYSATSRPTDIAITPPVNNIPIANVATRDIDVLHIDRVCSFNNFGPNSLKPATFRMGASETSQSCGSALYTLPSLVNHACAGTAMWTCFGDVLVIRATRALKAGEEVTMPYASGDSYLDRSTRLKKHIEICDCWLCVQERLDGEERCRERKQLVDAAQAKLLASPDRPIPEARAFVKALAATYRPETAHEIKPSMMAAYGQLAYALGLKALRQPSMYGEVAEAHMQVFESAGIVVTDKTVRGPISSLSRKNLPIATTRAPVGNRQETAMSAVMISASFCSMDDLQRARRWLKAAKWLNNVVVGGGDALFRVQYDHVLKKTYLLDRIGA</sequence>
<gene>
    <name evidence="3" type="ORF">EXIGLDRAFT_833259</name>
</gene>
<dbReference type="STRING" id="1314781.A0A165KWG2"/>
<evidence type="ECO:0000313" key="3">
    <source>
        <dbReference type="EMBL" id="KZV96992.1"/>
    </source>
</evidence>
<feature type="repeat" description="TPR" evidence="1">
    <location>
        <begin position="318"/>
        <end position="351"/>
    </location>
</feature>
<organism evidence="3 4">
    <name type="scientific">Exidia glandulosa HHB12029</name>
    <dbReference type="NCBI Taxonomy" id="1314781"/>
    <lineage>
        <taxon>Eukaryota</taxon>
        <taxon>Fungi</taxon>
        <taxon>Dikarya</taxon>
        <taxon>Basidiomycota</taxon>
        <taxon>Agaricomycotina</taxon>
        <taxon>Agaricomycetes</taxon>
        <taxon>Auriculariales</taxon>
        <taxon>Exidiaceae</taxon>
        <taxon>Exidia</taxon>
    </lineage>
</organism>
<keyword evidence="1" id="KW-0802">TPR repeat</keyword>
<dbReference type="Pfam" id="PF00856">
    <property type="entry name" value="SET"/>
    <property type="match status" value="1"/>
</dbReference>
<dbReference type="Gene3D" id="2.170.270.10">
    <property type="entry name" value="SET domain"/>
    <property type="match status" value="1"/>
</dbReference>
<evidence type="ECO:0000313" key="4">
    <source>
        <dbReference type="Proteomes" id="UP000077266"/>
    </source>
</evidence>
<dbReference type="SMART" id="SM00028">
    <property type="entry name" value="TPR"/>
    <property type="match status" value="2"/>
</dbReference>
<dbReference type="AlphaFoldDB" id="A0A165KWG2"/>